<evidence type="ECO:0000313" key="1">
    <source>
        <dbReference type="EMBL" id="MCI84315.1"/>
    </source>
</evidence>
<keyword evidence="2" id="KW-1185">Reference proteome</keyword>
<proteinExistence type="predicted"/>
<organism evidence="1 2">
    <name type="scientific">Trifolium medium</name>
    <dbReference type="NCBI Taxonomy" id="97028"/>
    <lineage>
        <taxon>Eukaryota</taxon>
        <taxon>Viridiplantae</taxon>
        <taxon>Streptophyta</taxon>
        <taxon>Embryophyta</taxon>
        <taxon>Tracheophyta</taxon>
        <taxon>Spermatophyta</taxon>
        <taxon>Magnoliopsida</taxon>
        <taxon>eudicotyledons</taxon>
        <taxon>Gunneridae</taxon>
        <taxon>Pentapetalae</taxon>
        <taxon>rosids</taxon>
        <taxon>fabids</taxon>
        <taxon>Fabales</taxon>
        <taxon>Fabaceae</taxon>
        <taxon>Papilionoideae</taxon>
        <taxon>50 kb inversion clade</taxon>
        <taxon>NPAAA clade</taxon>
        <taxon>Hologalegina</taxon>
        <taxon>IRL clade</taxon>
        <taxon>Trifolieae</taxon>
        <taxon>Trifolium</taxon>
    </lineage>
</organism>
<dbReference type="Proteomes" id="UP000265520">
    <property type="component" value="Unassembled WGS sequence"/>
</dbReference>
<accession>A0A392VBR4</accession>
<dbReference type="EMBL" id="LXQA011088050">
    <property type="protein sequence ID" value="MCI84315.1"/>
    <property type="molecule type" value="Genomic_DNA"/>
</dbReference>
<evidence type="ECO:0000313" key="2">
    <source>
        <dbReference type="Proteomes" id="UP000265520"/>
    </source>
</evidence>
<feature type="non-terminal residue" evidence="1">
    <location>
        <position position="1"/>
    </location>
</feature>
<protein>
    <submittedName>
        <fullName evidence="1">Uncharacterized protein</fullName>
    </submittedName>
</protein>
<comment type="caution">
    <text evidence="1">The sequence shown here is derived from an EMBL/GenBank/DDBJ whole genome shotgun (WGS) entry which is preliminary data.</text>
</comment>
<sequence>AQSSDRWQWQRDPAKGYSVRDAYQLLTSQGAVTLDAAEDLIWLKRFL</sequence>
<dbReference type="AlphaFoldDB" id="A0A392VBR4"/>
<reference evidence="1 2" key="1">
    <citation type="journal article" date="2018" name="Front. Plant Sci.">
        <title>Red Clover (Trifolium pratense) and Zigzag Clover (T. medium) - A Picture of Genomic Similarities and Differences.</title>
        <authorList>
            <person name="Dluhosova J."/>
            <person name="Istvanek J."/>
            <person name="Nedelnik J."/>
            <person name="Repkova J."/>
        </authorList>
    </citation>
    <scope>NUCLEOTIDE SEQUENCE [LARGE SCALE GENOMIC DNA]</scope>
    <source>
        <strain evidence="2">cv. 10/8</strain>
        <tissue evidence="1">Leaf</tissue>
    </source>
</reference>
<name>A0A392VBR4_9FABA</name>